<dbReference type="InterPro" id="IPR015421">
    <property type="entry name" value="PyrdxlP-dep_Trfase_major"/>
</dbReference>
<dbReference type="EC" id="2.8.1.7" evidence="3"/>
<evidence type="ECO:0000256" key="4">
    <source>
        <dbReference type="ARBA" id="ARBA00022898"/>
    </source>
</evidence>
<dbReference type="GO" id="GO:0031071">
    <property type="term" value="F:cysteine desulfurase activity"/>
    <property type="evidence" value="ECO:0007669"/>
    <property type="project" value="UniProtKB-EC"/>
</dbReference>
<dbReference type="EMBL" id="FOJI01000003">
    <property type="protein sequence ID" value="SEV99878.1"/>
    <property type="molecule type" value="Genomic_DNA"/>
</dbReference>
<comment type="cofactor">
    <cofactor evidence="1">
        <name>pyridoxal 5'-phosphate</name>
        <dbReference type="ChEBI" id="CHEBI:597326"/>
    </cofactor>
</comment>
<protein>
    <recommendedName>
        <fullName evidence="3">cysteine desulfurase</fullName>
        <ecNumber evidence="3">2.8.1.7</ecNumber>
    </recommendedName>
</protein>
<dbReference type="AlphaFoldDB" id="A0A1I0NF64"/>
<evidence type="ECO:0000259" key="6">
    <source>
        <dbReference type="Pfam" id="PF00266"/>
    </source>
</evidence>
<dbReference type="InterPro" id="IPR015422">
    <property type="entry name" value="PyrdxlP-dep_Trfase_small"/>
</dbReference>
<dbReference type="PANTHER" id="PTHR43586:SF4">
    <property type="entry name" value="ISOPENICILLIN N EPIMERASE"/>
    <property type="match status" value="1"/>
</dbReference>
<gene>
    <name evidence="7" type="ORF">SAMN05421659_10352</name>
</gene>
<dbReference type="Gene3D" id="3.90.1150.10">
    <property type="entry name" value="Aspartate Aminotransferase, domain 1"/>
    <property type="match status" value="1"/>
</dbReference>
<evidence type="ECO:0000256" key="2">
    <source>
        <dbReference type="ARBA" id="ARBA00010447"/>
    </source>
</evidence>
<comment type="similarity">
    <text evidence="2">Belongs to the class-V pyridoxal-phosphate-dependent aminotransferase family. Csd subfamily.</text>
</comment>
<keyword evidence="4" id="KW-0663">Pyridoxal phosphate</keyword>
<dbReference type="PIRSF" id="PIRSF005572">
    <property type="entry name" value="NifS"/>
    <property type="match status" value="1"/>
</dbReference>
<evidence type="ECO:0000256" key="5">
    <source>
        <dbReference type="ARBA" id="ARBA00050776"/>
    </source>
</evidence>
<evidence type="ECO:0000313" key="8">
    <source>
        <dbReference type="Proteomes" id="UP000199701"/>
    </source>
</evidence>
<name>A0A1I0NF64_9FIRM</name>
<dbReference type="Gene3D" id="3.40.640.10">
    <property type="entry name" value="Type I PLP-dependent aspartate aminotransferase-like (Major domain)"/>
    <property type="match status" value="1"/>
</dbReference>
<sequence length="374" mass="42316">MIYFDNASTTKYKPEEVYEAFEYYIREIGVSPGRGSYQLGIEASRMLFKSRKIVGKYFGMSKPENVVFTKNSTEAINLFFYGFLTQGDHVVISCYEHNAVLRPLQKLKENGIIEYSVISRNDLELSASEICKKYFKKSTKLFATTLASNLSGRIIFREDVAEEFKKNGATVFVDSSQGAGKIFLNMERQNIDFLAFTGHKDLFAIPGVGGLCFNSSRNLEPLIQGGTGIHGEEYTNPNVFPEKYEAGTLNMPAIWSLHAGITFILNNKNCIIKKEKELTEYLIMKLKELENIQLYDIEHTRVSTCCINVKNMSSSEVVAYLDKNEICVRGGIHCAILAHEALDTVKTGAIRISLSYLNEKEEIDELIRLLKECR</sequence>
<dbReference type="PANTHER" id="PTHR43586">
    <property type="entry name" value="CYSTEINE DESULFURASE"/>
    <property type="match status" value="1"/>
</dbReference>
<dbReference type="SUPFAM" id="SSF53383">
    <property type="entry name" value="PLP-dependent transferases"/>
    <property type="match status" value="1"/>
</dbReference>
<reference evidence="7 8" key="1">
    <citation type="submission" date="2016-10" db="EMBL/GenBank/DDBJ databases">
        <authorList>
            <person name="de Groot N.N."/>
        </authorList>
    </citation>
    <scope>NUCLEOTIDE SEQUENCE [LARGE SCALE GENOMIC DNA]</scope>
    <source>
        <strain evidence="7 8">DSM 9179</strain>
    </source>
</reference>
<dbReference type="Pfam" id="PF00266">
    <property type="entry name" value="Aminotran_5"/>
    <property type="match status" value="1"/>
</dbReference>
<comment type="catalytic activity">
    <reaction evidence="5">
        <text>(sulfur carrier)-H + L-cysteine = (sulfur carrier)-SH + L-alanine</text>
        <dbReference type="Rhea" id="RHEA:43892"/>
        <dbReference type="Rhea" id="RHEA-COMP:14737"/>
        <dbReference type="Rhea" id="RHEA-COMP:14739"/>
        <dbReference type="ChEBI" id="CHEBI:29917"/>
        <dbReference type="ChEBI" id="CHEBI:35235"/>
        <dbReference type="ChEBI" id="CHEBI:57972"/>
        <dbReference type="ChEBI" id="CHEBI:64428"/>
        <dbReference type="EC" id="2.8.1.7"/>
    </reaction>
</comment>
<evidence type="ECO:0000256" key="3">
    <source>
        <dbReference type="ARBA" id="ARBA00012239"/>
    </source>
</evidence>
<dbReference type="OrthoDB" id="9804366at2"/>
<dbReference type="STRING" id="99656.SAMN05421659_10352"/>
<accession>A0A1I0NF64</accession>
<dbReference type="InterPro" id="IPR016454">
    <property type="entry name" value="Cysteine_dSase"/>
</dbReference>
<evidence type="ECO:0000256" key="1">
    <source>
        <dbReference type="ARBA" id="ARBA00001933"/>
    </source>
</evidence>
<proteinExistence type="inferred from homology"/>
<dbReference type="Proteomes" id="UP000199701">
    <property type="component" value="Unassembled WGS sequence"/>
</dbReference>
<dbReference type="InterPro" id="IPR015424">
    <property type="entry name" value="PyrdxlP-dep_Trfase"/>
</dbReference>
<organism evidence="7 8">
    <name type="scientific">[Clostridium] fimetarium</name>
    <dbReference type="NCBI Taxonomy" id="99656"/>
    <lineage>
        <taxon>Bacteria</taxon>
        <taxon>Bacillati</taxon>
        <taxon>Bacillota</taxon>
        <taxon>Clostridia</taxon>
        <taxon>Lachnospirales</taxon>
        <taxon>Lachnospiraceae</taxon>
    </lineage>
</organism>
<dbReference type="InterPro" id="IPR000192">
    <property type="entry name" value="Aminotrans_V_dom"/>
</dbReference>
<keyword evidence="8" id="KW-1185">Reference proteome</keyword>
<evidence type="ECO:0000313" key="7">
    <source>
        <dbReference type="EMBL" id="SEV99878.1"/>
    </source>
</evidence>
<feature type="domain" description="Aminotransferase class V" evidence="6">
    <location>
        <begin position="2"/>
        <end position="366"/>
    </location>
</feature>
<dbReference type="RefSeq" id="WP_092451118.1">
    <property type="nucleotide sequence ID" value="NZ_FOJI01000003.1"/>
</dbReference>